<evidence type="ECO:0000259" key="1">
    <source>
        <dbReference type="Pfam" id="PF21806"/>
    </source>
</evidence>
<accession>A0ABQ2VGM6</accession>
<proteinExistence type="predicted"/>
<comment type="caution">
    <text evidence="2">The sequence shown here is derived from an EMBL/GenBank/DDBJ whole genome shotgun (WGS) entry which is preliminary data.</text>
</comment>
<dbReference type="Pfam" id="PF21806">
    <property type="entry name" value="DUF6879"/>
    <property type="match status" value="1"/>
</dbReference>
<keyword evidence="3" id="KW-1185">Reference proteome</keyword>
<evidence type="ECO:0000313" key="2">
    <source>
        <dbReference type="EMBL" id="GGU83030.1"/>
    </source>
</evidence>
<organism evidence="2 3">
    <name type="scientific">Streptomyces albospinus</name>
    <dbReference type="NCBI Taxonomy" id="285515"/>
    <lineage>
        <taxon>Bacteria</taxon>
        <taxon>Bacillati</taxon>
        <taxon>Actinomycetota</taxon>
        <taxon>Actinomycetes</taxon>
        <taxon>Kitasatosporales</taxon>
        <taxon>Streptomycetaceae</taxon>
        <taxon>Streptomyces</taxon>
    </lineage>
</organism>
<sequence>MTKPPTFEDLLASTQRSAIHLEMRDGYMESDPSFIAWKAGKRNLPEDNEPERRRWLTWVRQATDRGAVIRRARVFSVPESDYLRFEHHVSDANVRAGEQIAWLPRRRATDIAFPGNDFWVFDNELVLVLHFTGDGESPEDWMELTTDPKIRDLCVSAFEAVWERAIPHSEYRPV</sequence>
<dbReference type="InterPro" id="IPR049244">
    <property type="entry name" value="DUF6879"/>
</dbReference>
<name>A0ABQ2VGM6_9ACTN</name>
<dbReference type="RefSeq" id="WP_189304547.1">
    <property type="nucleotide sequence ID" value="NZ_BMRP01000023.1"/>
</dbReference>
<gene>
    <name evidence="2" type="ORF">GCM10010211_56240</name>
</gene>
<evidence type="ECO:0000313" key="3">
    <source>
        <dbReference type="Proteomes" id="UP000654471"/>
    </source>
</evidence>
<dbReference type="EMBL" id="BMRP01000023">
    <property type="protein sequence ID" value="GGU83030.1"/>
    <property type="molecule type" value="Genomic_DNA"/>
</dbReference>
<reference evidence="3" key="1">
    <citation type="journal article" date="2019" name="Int. J. Syst. Evol. Microbiol.">
        <title>The Global Catalogue of Microorganisms (GCM) 10K type strain sequencing project: providing services to taxonomists for standard genome sequencing and annotation.</title>
        <authorList>
            <consortium name="The Broad Institute Genomics Platform"/>
            <consortium name="The Broad Institute Genome Sequencing Center for Infectious Disease"/>
            <person name="Wu L."/>
            <person name="Ma J."/>
        </authorList>
    </citation>
    <scope>NUCLEOTIDE SEQUENCE [LARGE SCALE GENOMIC DNA]</scope>
    <source>
        <strain evidence="3">JCM 3399</strain>
    </source>
</reference>
<dbReference type="Proteomes" id="UP000654471">
    <property type="component" value="Unassembled WGS sequence"/>
</dbReference>
<protein>
    <recommendedName>
        <fullName evidence="1">DUF6879 domain-containing protein</fullName>
    </recommendedName>
</protein>
<feature type="domain" description="DUF6879" evidence="1">
    <location>
        <begin position="6"/>
        <end position="172"/>
    </location>
</feature>